<evidence type="ECO:0000313" key="2">
    <source>
        <dbReference type="Proteomes" id="UP000018234"/>
    </source>
</evidence>
<dbReference type="EMBL" id="AVFO01000015">
    <property type="protein sequence ID" value="ESU26936.1"/>
    <property type="molecule type" value="Genomic_DNA"/>
</dbReference>
<sequence length="55" mass="6033">MPNSSAVVHYPIKLGGPRSGMKWPEKTRGFSVIEKGSFSVIVVLKKPKEKNCTGM</sequence>
<accession>A0ABN0QIB2</accession>
<evidence type="ECO:0000313" key="1">
    <source>
        <dbReference type="EMBL" id="ESU26936.1"/>
    </source>
</evidence>
<gene>
    <name evidence="1" type="ORF">FSS13T_11080</name>
</gene>
<name>A0ABN0QIB2_9FLAO</name>
<comment type="caution">
    <text evidence="1">The sequence shown here is derived from an EMBL/GenBank/DDBJ whole genome shotgun (WGS) entry which is preliminary data.</text>
</comment>
<keyword evidence="2" id="KW-1185">Reference proteome</keyword>
<reference evidence="1 2" key="1">
    <citation type="submission" date="2013-08" db="EMBL/GenBank/DDBJ databases">
        <title>Flavobacterium saliperosum type strain genome sequencing.</title>
        <authorList>
            <person name="Lee K."/>
            <person name="Yi H."/>
            <person name="Park S."/>
            <person name="Chun J."/>
        </authorList>
    </citation>
    <scope>NUCLEOTIDE SEQUENCE [LARGE SCALE GENOMIC DNA]</scope>
    <source>
        <strain evidence="1 2">S13</strain>
    </source>
</reference>
<protein>
    <submittedName>
        <fullName evidence="1">Uncharacterized protein</fullName>
    </submittedName>
</protein>
<organism evidence="1 2">
    <name type="scientific">Flavobacterium saliperosum S13</name>
    <dbReference type="NCBI Taxonomy" id="1341155"/>
    <lineage>
        <taxon>Bacteria</taxon>
        <taxon>Pseudomonadati</taxon>
        <taxon>Bacteroidota</taxon>
        <taxon>Flavobacteriia</taxon>
        <taxon>Flavobacteriales</taxon>
        <taxon>Flavobacteriaceae</taxon>
        <taxon>Flavobacterium</taxon>
    </lineage>
</organism>
<dbReference type="Proteomes" id="UP000018234">
    <property type="component" value="Unassembled WGS sequence"/>
</dbReference>
<proteinExistence type="predicted"/>